<evidence type="ECO:0000313" key="2">
    <source>
        <dbReference type="Proteomes" id="UP001056120"/>
    </source>
</evidence>
<name>A0ACB9JGV8_9ASTR</name>
<dbReference type="EMBL" id="CM042021">
    <property type="protein sequence ID" value="KAI3819714.1"/>
    <property type="molecule type" value="Genomic_DNA"/>
</dbReference>
<proteinExistence type="predicted"/>
<organism evidence="1 2">
    <name type="scientific">Smallanthus sonchifolius</name>
    <dbReference type="NCBI Taxonomy" id="185202"/>
    <lineage>
        <taxon>Eukaryota</taxon>
        <taxon>Viridiplantae</taxon>
        <taxon>Streptophyta</taxon>
        <taxon>Embryophyta</taxon>
        <taxon>Tracheophyta</taxon>
        <taxon>Spermatophyta</taxon>
        <taxon>Magnoliopsida</taxon>
        <taxon>eudicotyledons</taxon>
        <taxon>Gunneridae</taxon>
        <taxon>Pentapetalae</taxon>
        <taxon>asterids</taxon>
        <taxon>campanulids</taxon>
        <taxon>Asterales</taxon>
        <taxon>Asteraceae</taxon>
        <taxon>Asteroideae</taxon>
        <taxon>Heliantheae alliance</taxon>
        <taxon>Millerieae</taxon>
        <taxon>Smallanthus</taxon>
    </lineage>
</organism>
<protein>
    <submittedName>
        <fullName evidence="1">Uncharacterized protein</fullName>
    </submittedName>
</protein>
<reference evidence="2" key="1">
    <citation type="journal article" date="2022" name="Mol. Ecol. Resour.">
        <title>The genomes of chicory, endive, great burdock and yacon provide insights into Asteraceae palaeo-polyploidization history and plant inulin production.</title>
        <authorList>
            <person name="Fan W."/>
            <person name="Wang S."/>
            <person name="Wang H."/>
            <person name="Wang A."/>
            <person name="Jiang F."/>
            <person name="Liu H."/>
            <person name="Zhao H."/>
            <person name="Xu D."/>
            <person name="Zhang Y."/>
        </authorList>
    </citation>
    <scope>NUCLEOTIDE SEQUENCE [LARGE SCALE GENOMIC DNA]</scope>
    <source>
        <strain evidence="2">cv. Yunnan</strain>
    </source>
</reference>
<evidence type="ECO:0000313" key="1">
    <source>
        <dbReference type="EMBL" id="KAI3819714.1"/>
    </source>
</evidence>
<dbReference type="Proteomes" id="UP001056120">
    <property type="component" value="Linkage Group LG04"/>
</dbReference>
<sequence length="82" mass="9427">MSTLETISVTPRVPVVTFSRKKSILVKRKFKKTEDAIISDLVKKLRNMKLDTLKSHVERVKKEKAEKQSVKEPEVIKKASGY</sequence>
<gene>
    <name evidence="1" type="ORF">L1987_13562</name>
</gene>
<accession>A0ACB9JGV8</accession>
<reference evidence="1 2" key="2">
    <citation type="journal article" date="2022" name="Mol. Ecol. Resour.">
        <title>The genomes of chicory, endive, great burdock and yacon provide insights into Asteraceae paleo-polyploidization history and plant inulin production.</title>
        <authorList>
            <person name="Fan W."/>
            <person name="Wang S."/>
            <person name="Wang H."/>
            <person name="Wang A."/>
            <person name="Jiang F."/>
            <person name="Liu H."/>
            <person name="Zhao H."/>
            <person name="Xu D."/>
            <person name="Zhang Y."/>
        </authorList>
    </citation>
    <scope>NUCLEOTIDE SEQUENCE [LARGE SCALE GENOMIC DNA]</scope>
    <source>
        <strain evidence="2">cv. Yunnan</strain>
        <tissue evidence="1">Leaves</tissue>
    </source>
</reference>
<comment type="caution">
    <text evidence="1">The sequence shown here is derived from an EMBL/GenBank/DDBJ whole genome shotgun (WGS) entry which is preliminary data.</text>
</comment>
<keyword evidence="2" id="KW-1185">Reference proteome</keyword>